<comment type="caution">
    <text evidence="2">The sequence shown here is derived from an EMBL/GenBank/DDBJ whole genome shotgun (WGS) entry which is preliminary data.</text>
</comment>
<dbReference type="EMBL" id="PVHK01000021">
    <property type="protein sequence ID" value="PRH43927.1"/>
    <property type="molecule type" value="Genomic_DNA"/>
</dbReference>
<dbReference type="InterPro" id="IPR002611">
    <property type="entry name" value="IstB_ATP-bd"/>
</dbReference>
<organism evidence="2 3">
    <name type="scientific">Burkholderia vietnamiensis</name>
    <dbReference type="NCBI Taxonomy" id="60552"/>
    <lineage>
        <taxon>Bacteria</taxon>
        <taxon>Pseudomonadati</taxon>
        <taxon>Pseudomonadota</taxon>
        <taxon>Betaproteobacteria</taxon>
        <taxon>Burkholderiales</taxon>
        <taxon>Burkholderiaceae</taxon>
        <taxon>Burkholderia</taxon>
        <taxon>Burkholderia cepacia complex</taxon>
    </lineage>
</organism>
<dbReference type="RefSeq" id="WP_181159374.1">
    <property type="nucleotide sequence ID" value="NZ_PVHK01000021.1"/>
</dbReference>
<dbReference type="Pfam" id="PF01695">
    <property type="entry name" value="IstB_IS21"/>
    <property type="match status" value="1"/>
</dbReference>
<dbReference type="GO" id="GO:0005524">
    <property type="term" value="F:ATP binding"/>
    <property type="evidence" value="ECO:0007669"/>
    <property type="project" value="InterPro"/>
</dbReference>
<feature type="domain" description="IstB-like ATP-binding" evidence="1">
    <location>
        <begin position="1"/>
        <end position="44"/>
    </location>
</feature>
<proteinExistence type="predicted"/>
<evidence type="ECO:0000313" key="3">
    <source>
        <dbReference type="Proteomes" id="UP000237632"/>
    </source>
</evidence>
<dbReference type="AlphaFoldDB" id="A0AA44Y5H8"/>
<dbReference type="InterPro" id="IPR027417">
    <property type="entry name" value="P-loop_NTPase"/>
</dbReference>
<dbReference type="Proteomes" id="UP000237632">
    <property type="component" value="Unassembled WGS sequence"/>
</dbReference>
<feature type="non-terminal residue" evidence="2">
    <location>
        <position position="1"/>
    </location>
</feature>
<evidence type="ECO:0000313" key="2">
    <source>
        <dbReference type="EMBL" id="PRH43927.1"/>
    </source>
</evidence>
<dbReference type="Gene3D" id="3.40.50.300">
    <property type="entry name" value="P-loop containing nucleotide triphosphate hydrolases"/>
    <property type="match status" value="1"/>
</dbReference>
<evidence type="ECO:0000259" key="1">
    <source>
        <dbReference type="Pfam" id="PF01695"/>
    </source>
</evidence>
<protein>
    <submittedName>
        <fullName evidence="2">AAA family ATPase</fullName>
    </submittedName>
</protein>
<gene>
    <name evidence="2" type="ORF">C6T65_02290</name>
</gene>
<accession>A0AA44Y5H8</accession>
<reference evidence="2 3" key="1">
    <citation type="submission" date="2018-03" db="EMBL/GenBank/DDBJ databases">
        <authorList>
            <person name="Nguyen K."/>
            <person name="Fouts D."/>
            <person name="Sutton G."/>
        </authorList>
    </citation>
    <scope>NUCLEOTIDE SEQUENCE [LARGE SCALE GENOMIC DNA]</scope>
    <source>
        <strain evidence="2 3">AU3578</strain>
    </source>
</reference>
<name>A0AA44Y5H8_BURVI</name>
<sequence length="52" mass="5917">FAQWDETFGGNTTLTAAMLDRILHHAHIIQIKGDSYRLKQQRKAGHVPTSKK</sequence>